<accession>A0A034UZW0</accession>
<feature type="compositionally biased region" description="Polar residues" evidence="1">
    <location>
        <begin position="85"/>
        <end position="100"/>
    </location>
</feature>
<sequence length="113" mass="12928">TKQLVNIAAEEISPNKNLLKATYNNMNNLNIETRNYTRHDLTKTGMLLEENRRTNAFPVSIDEDLNIRVFGNNVNIRQPIPNIENRGTNSALEDNVNITRPPTAPRFEVRPDN</sequence>
<proteinExistence type="predicted"/>
<feature type="region of interest" description="Disordered" evidence="1">
    <location>
        <begin position="84"/>
        <end position="113"/>
    </location>
</feature>
<dbReference type="AlphaFoldDB" id="A0A034UZW0"/>
<feature type="non-terminal residue" evidence="2">
    <location>
        <position position="113"/>
    </location>
</feature>
<protein>
    <submittedName>
        <fullName evidence="2">Uncharacterized protein</fullName>
    </submittedName>
</protein>
<evidence type="ECO:0000313" key="2">
    <source>
        <dbReference type="EMBL" id="JAC35789.1"/>
    </source>
</evidence>
<dbReference type="OrthoDB" id="10662879at2759"/>
<name>A0A034UZW0_BACDO</name>
<feature type="non-terminal residue" evidence="2">
    <location>
        <position position="1"/>
    </location>
</feature>
<evidence type="ECO:0000256" key="1">
    <source>
        <dbReference type="SAM" id="MobiDB-lite"/>
    </source>
</evidence>
<organism evidence="2">
    <name type="scientific">Bactrocera dorsalis</name>
    <name type="common">Oriental fruit fly</name>
    <name type="synonym">Dacus dorsalis</name>
    <dbReference type="NCBI Taxonomy" id="27457"/>
    <lineage>
        <taxon>Eukaryota</taxon>
        <taxon>Metazoa</taxon>
        <taxon>Ecdysozoa</taxon>
        <taxon>Arthropoda</taxon>
        <taxon>Hexapoda</taxon>
        <taxon>Insecta</taxon>
        <taxon>Pterygota</taxon>
        <taxon>Neoptera</taxon>
        <taxon>Endopterygota</taxon>
        <taxon>Diptera</taxon>
        <taxon>Brachycera</taxon>
        <taxon>Muscomorpha</taxon>
        <taxon>Tephritoidea</taxon>
        <taxon>Tephritidae</taxon>
        <taxon>Bactrocera</taxon>
        <taxon>Bactrocera</taxon>
    </lineage>
</organism>
<reference evidence="2" key="1">
    <citation type="journal article" date="2014" name="BMC Genomics">
        <title>Characterizing the developmental transcriptome of the oriental fruit fly, Bactrocera dorsalis (Diptera: Tephritidae) through comparative genomic analysis with Drosophila melanogaster utilizing modENCODE datasets.</title>
        <authorList>
            <person name="Geib S.M."/>
            <person name="Calla B."/>
            <person name="Hall B."/>
            <person name="Hou S."/>
            <person name="Manoukis N.C."/>
        </authorList>
    </citation>
    <scope>NUCLEOTIDE SEQUENCE</scope>
    <source>
        <strain evidence="2">Punador</strain>
    </source>
</reference>
<dbReference type="EMBL" id="GAKP01023167">
    <property type="protein sequence ID" value="JAC35789.1"/>
    <property type="molecule type" value="Transcribed_RNA"/>
</dbReference>